<evidence type="ECO:0000313" key="1">
    <source>
        <dbReference type="EMBL" id="KAL3582193.1"/>
    </source>
</evidence>
<gene>
    <name evidence="1" type="ORF">D5086_016525</name>
</gene>
<keyword evidence="2" id="KW-1185">Reference proteome</keyword>
<dbReference type="EMBL" id="RCHU02000008">
    <property type="protein sequence ID" value="KAL3582193.1"/>
    <property type="molecule type" value="Genomic_DNA"/>
</dbReference>
<accession>A0ACC4BU67</accession>
<evidence type="ECO:0000313" key="2">
    <source>
        <dbReference type="Proteomes" id="UP000309997"/>
    </source>
</evidence>
<organism evidence="1 2">
    <name type="scientific">Populus alba</name>
    <name type="common">White poplar</name>
    <dbReference type="NCBI Taxonomy" id="43335"/>
    <lineage>
        <taxon>Eukaryota</taxon>
        <taxon>Viridiplantae</taxon>
        <taxon>Streptophyta</taxon>
        <taxon>Embryophyta</taxon>
        <taxon>Tracheophyta</taxon>
        <taxon>Spermatophyta</taxon>
        <taxon>Magnoliopsida</taxon>
        <taxon>eudicotyledons</taxon>
        <taxon>Gunneridae</taxon>
        <taxon>Pentapetalae</taxon>
        <taxon>rosids</taxon>
        <taxon>fabids</taxon>
        <taxon>Malpighiales</taxon>
        <taxon>Salicaceae</taxon>
        <taxon>Saliceae</taxon>
        <taxon>Populus</taxon>
    </lineage>
</organism>
<name>A0ACC4BU67_POPAL</name>
<sequence length="231" mass="25563">MHDCAANSRLTARPDTFSEGLNATVRDIASPGRENPPSWWWCGSPWFSPGIDPGSLSLVHGLNRHSIFSQELLYQGNMNIDSETFAFQPNARHPEVEPRPKPDHLGLNGAEIDSKMVKIGFEAPRGEADTKPMLALDRGADEPELERHLLPRTDEAILSPSIFSSTSKLPHLPCPQNVAQELLILATNENDPLSLRHGTKHQGTPNTYISSFGRLTFVNFRMTRHPGNVTA</sequence>
<reference evidence="1 2" key="1">
    <citation type="journal article" date="2024" name="Plant Biotechnol. J.">
        <title>Genome and CRISPR/Cas9 system of a widespread forest tree (Populus alba) in the world.</title>
        <authorList>
            <person name="Liu Y.J."/>
            <person name="Jiang P.F."/>
            <person name="Han X.M."/>
            <person name="Li X.Y."/>
            <person name="Wang H.M."/>
            <person name="Wang Y.J."/>
            <person name="Wang X.X."/>
            <person name="Zeng Q.Y."/>
        </authorList>
    </citation>
    <scope>NUCLEOTIDE SEQUENCE [LARGE SCALE GENOMIC DNA]</scope>
    <source>
        <strain evidence="2">cv. PAL-ZL1</strain>
    </source>
</reference>
<comment type="caution">
    <text evidence="1">The sequence shown here is derived from an EMBL/GenBank/DDBJ whole genome shotgun (WGS) entry which is preliminary data.</text>
</comment>
<dbReference type="Proteomes" id="UP000309997">
    <property type="component" value="Unassembled WGS sequence"/>
</dbReference>
<protein>
    <submittedName>
        <fullName evidence="1">Uncharacterized protein</fullName>
    </submittedName>
</protein>
<proteinExistence type="predicted"/>